<proteinExistence type="predicted"/>
<protein>
    <submittedName>
        <fullName evidence="1">Uncharacterized protein</fullName>
    </submittedName>
</protein>
<keyword evidence="2" id="KW-1185">Reference proteome</keyword>
<comment type="caution">
    <text evidence="1">The sequence shown here is derived from an EMBL/GenBank/DDBJ whole genome shotgun (WGS) entry which is preliminary data.</text>
</comment>
<gene>
    <name evidence="1" type="ORF">Vadar_011641</name>
</gene>
<dbReference type="EMBL" id="CM037153">
    <property type="protein sequence ID" value="KAH7857351.1"/>
    <property type="molecule type" value="Genomic_DNA"/>
</dbReference>
<dbReference type="Proteomes" id="UP000828048">
    <property type="component" value="Chromosome 3"/>
</dbReference>
<evidence type="ECO:0000313" key="1">
    <source>
        <dbReference type="EMBL" id="KAH7857351.1"/>
    </source>
</evidence>
<reference evidence="1 2" key="1">
    <citation type="journal article" date="2021" name="Hortic Res">
        <title>High-quality reference genome and annotation aids understanding of berry development for evergreen blueberry (Vaccinium darrowii).</title>
        <authorList>
            <person name="Yu J."/>
            <person name="Hulse-Kemp A.M."/>
            <person name="Babiker E."/>
            <person name="Staton M."/>
        </authorList>
    </citation>
    <scope>NUCLEOTIDE SEQUENCE [LARGE SCALE GENOMIC DNA]</scope>
    <source>
        <strain evidence="2">cv. NJ 8807/NJ 8810</strain>
        <tissue evidence="1">Young leaf</tissue>
    </source>
</reference>
<organism evidence="1 2">
    <name type="scientific">Vaccinium darrowii</name>
    <dbReference type="NCBI Taxonomy" id="229202"/>
    <lineage>
        <taxon>Eukaryota</taxon>
        <taxon>Viridiplantae</taxon>
        <taxon>Streptophyta</taxon>
        <taxon>Embryophyta</taxon>
        <taxon>Tracheophyta</taxon>
        <taxon>Spermatophyta</taxon>
        <taxon>Magnoliopsida</taxon>
        <taxon>eudicotyledons</taxon>
        <taxon>Gunneridae</taxon>
        <taxon>Pentapetalae</taxon>
        <taxon>asterids</taxon>
        <taxon>Ericales</taxon>
        <taxon>Ericaceae</taxon>
        <taxon>Vaccinioideae</taxon>
        <taxon>Vaccinieae</taxon>
        <taxon>Vaccinium</taxon>
    </lineage>
</organism>
<sequence>MHNKLLNLFKETGIDNQEVLDMLLKGCSTGVNIGLSELKNKVVILLVSRPELLPIEVLLLLVQQMHDHPQRLKLEGQYEVVWIPIPSSEALTYNEEQCFEFFSKSLPWNTICQPQSLSPIVVKFVQQEWNFKEDPLMVVLDTQGKITNLNAFDMAIVWGAMAYPFSIARENELWEEETWNFQLLLDKIDPLVAKWVEEDQNLCIYGSDNLDWIKEFTAKMREVTNSGLQLNMVFVGQKNAKSMRRSKLRLGHTDDTKEILKQLLGLLDTNENHQGWVLMGRGCSRDSIKLQGREVMECLDLFPVWGENVSILGLVGAIRTAIEPKPLVAEPCHHSDIIPFAEGLKGTVLCAKCKRTLEKFIIYECNVME</sequence>
<evidence type="ECO:0000313" key="2">
    <source>
        <dbReference type="Proteomes" id="UP000828048"/>
    </source>
</evidence>
<name>A0ACB7YV94_9ERIC</name>
<accession>A0ACB7YV94</accession>